<dbReference type="SMART" id="SM00052">
    <property type="entry name" value="EAL"/>
    <property type="match status" value="1"/>
</dbReference>
<evidence type="ECO:0000256" key="2">
    <source>
        <dbReference type="SAM" id="Phobius"/>
    </source>
</evidence>
<feature type="domain" description="GGDEF" evidence="4">
    <location>
        <begin position="428"/>
        <end position="582"/>
    </location>
</feature>
<dbReference type="CDD" id="cd01949">
    <property type="entry name" value="GGDEF"/>
    <property type="match status" value="1"/>
</dbReference>
<reference evidence="6" key="1">
    <citation type="submission" date="2016-10" db="EMBL/GenBank/DDBJ databases">
        <authorList>
            <person name="Varghese N."/>
            <person name="Submissions S."/>
        </authorList>
    </citation>
    <scope>NUCLEOTIDE SEQUENCE [LARGE SCALE GENOMIC DNA]</scope>
    <source>
        <strain evidence="6">DSM 45245</strain>
    </source>
</reference>
<dbReference type="STRING" id="405436.SAMN05444365_103271"/>
<evidence type="ECO:0000256" key="1">
    <source>
        <dbReference type="SAM" id="MobiDB-lite"/>
    </source>
</evidence>
<proteinExistence type="predicted"/>
<evidence type="ECO:0000313" key="5">
    <source>
        <dbReference type="EMBL" id="SDY72837.1"/>
    </source>
</evidence>
<name>A0A1H3M7X0_9ACTN</name>
<keyword evidence="2" id="KW-0812">Transmembrane</keyword>
<dbReference type="InterPro" id="IPR001633">
    <property type="entry name" value="EAL_dom"/>
</dbReference>
<organism evidence="5 6">
    <name type="scientific">Micromonospora pattaloongensis</name>
    <dbReference type="NCBI Taxonomy" id="405436"/>
    <lineage>
        <taxon>Bacteria</taxon>
        <taxon>Bacillati</taxon>
        <taxon>Actinomycetota</taxon>
        <taxon>Actinomycetes</taxon>
        <taxon>Micromonosporales</taxon>
        <taxon>Micromonosporaceae</taxon>
        <taxon>Micromonospora</taxon>
    </lineage>
</organism>
<dbReference type="OrthoDB" id="3218066at2"/>
<dbReference type="Pfam" id="PF00990">
    <property type="entry name" value="GGDEF"/>
    <property type="match status" value="2"/>
</dbReference>
<dbReference type="RefSeq" id="WP_091555149.1">
    <property type="nucleotide sequence ID" value="NZ_FNPH01000003.1"/>
</dbReference>
<evidence type="ECO:0000259" key="3">
    <source>
        <dbReference type="PROSITE" id="PS50883"/>
    </source>
</evidence>
<dbReference type="InterPro" id="IPR035919">
    <property type="entry name" value="EAL_sf"/>
</dbReference>
<feature type="transmembrane region" description="Helical" evidence="2">
    <location>
        <begin position="134"/>
        <end position="155"/>
    </location>
</feature>
<feature type="transmembrane region" description="Helical" evidence="2">
    <location>
        <begin position="93"/>
        <end position="122"/>
    </location>
</feature>
<feature type="transmembrane region" description="Helical" evidence="2">
    <location>
        <begin position="210"/>
        <end position="228"/>
    </location>
</feature>
<dbReference type="PROSITE" id="PS50883">
    <property type="entry name" value="EAL"/>
    <property type="match status" value="1"/>
</dbReference>
<dbReference type="InterPro" id="IPR000160">
    <property type="entry name" value="GGDEF_dom"/>
</dbReference>
<keyword evidence="6" id="KW-1185">Reference proteome</keyword>
<feature type="transmembrane region" description="Helical" evidence="2">
    <location>
        <begin position="28"/>
        <end position="50"/>
    </location>
</feature>
<dbReference type="Gene3D" id="3.30.70.270">
    <property type="match status" value="1"/>
</dbReference>
<keyword evidence="2" id="KW-0472">Membrane</keyword>
<dbReference type="InterPro" id="IPR050706">
    <property type="entry name" value="Cyclic-di-GMP_PDE-like"/>
</dbReference>
<protein>
    <submittedName>
        <fullName evidence="5">Diguanylate cyclase/phosphodiesterase</fullName>
    </submittedName>
</protein>
<dbReference type="GO" id="GO:0071111">
    <property type="term" value="F:cyclic-guanylate-specific phosphodiesterase activity"/>
    <property type="evidence" value="ECO:0007669"/>
    <property type="project" value="InterPro"/>
</dbReference>
<dbReference type="CDD" id="cd01948">
    <property type="entry name" value="EAL"/>
    <property type="match status" value="1"/>
</dbReference>
<feature type="region of interest" description="Disordered" evidence="1">
    <location>
        <begin position="1"/>
        <end position="22"/>
    </location>
</feature>
<dbReference type="SUPFAM" id="SSF141868">
    <property type="entry name" value="EAL domain-like"/>
    <property type="match status" value="1"/>
</dbReference>
<dbReference type="PROSITE" id="PS50887">
    <property type="entry name" value="GGDEF"/>
    <property type="match status" value="1"/>
</dbReference>
<gene>
    <name evidence="5" type="ORF">SAMN05444365_103271</name>
</gene>
<evidence type="ECO:0000313" key="6">
    <source>
        <dbReference type="Proteomes" id="UP000242415"/>
    </source>
</evidence>
<dbReference type="Pfam" id="PF00563">
    <property type="entry name" value="EAL"/>
    <property type="match status" value="1"/>
</dbReference>
<feature type="transmembrane region" description="Helical" evidence="2">
    <location>
        <begin position="62"/>
        <end position="81"/>
    </location>
</feature>
<feature type="domain" description="EAL" evidence="3">
    <location>
        <begin position="591"/>
        <end position="845"/>
    </location>
</feature>
<dbReference type="Proteomes" id="UP000242415">
    <property type="component" value="Unassembled WGS sequence"/>
</dbReference>
<feature type="transmembrane region" description="Helical" evidence="2">
    <location>
        <begin position="167"/>
        <end position="190"/>
    </location>
</feature>
<dbReference type="SMART" id="SM00267">
    <property type="entry name" value="GGDEF"/>
    <property type="match status" value="1"/>
</dbReference>
<dbReference type="EMBL" id="FNPH01000003">
    <property type="protein sequence ID" value="SDY72837.1"/>
    <property type="molecule type" value="Genomic_DNA"/>
</dbReference>
<dbReference type="InterPro" id="IPR029787">
    <property type="entry name" value="Nucleotide_cyclase"/>
</dbReference>
<dbReference type="NCBIfam" id="TIGR00254">
    <property type="entry name" value="GGDEF"/>
    <property type="match status" value="1"/>
</dbReference>
<keyword evidence="2" id="KW-1133">Transmembrane helix</keyword>
<sequence>MDPVGAAPPVPARPGAPPDATGPGHPKLLTAVLLTVAVCAAGLGAAVTALPSNGVLPPVAQFGAVAGLIVLAQFAALRLKIASGSVSVTWNEAAFIVGLYLAPGGWLPAATLVGAALAWTLLSIFGERRAAVEVVHTAASLTVAVALATAVTSAFAHPYRVPPDPVLAVALIAGALTYLVVSAVLAALTLSLRHALPIWPILRRAVQSKLLMFVGNLVVGMVVVAMVHHDPRWLLLLPPVLWLLQQTYGHRLRADDERRAWHEFARATGALNQLDERSVAAAGISGALTLFGAEQVEVDVVRADGVPHRYTGRPDGVITDAAAPAGSSRETGDNVLVRSLLVGGLPVGELRVWLPRSALPGAREQNALSAFGDALGAALHDAATHRELRLITARSSYEAVHDSLTNLLNRAAMLSRGDAALHQLPHDHPVALVLLDLNHFKEVNDTLGHVAGDELLRVTGARLGALTRPDELLGRLGGDEFALLVTALPVRGEPAAVPPGGGPAGPAEVVGSLPAAVRRARKIVDGLAAPTEVAGVKMSVEASAGVVVAGAGAADMTELLRRADIAMYQAKTGGSGVAAYDSATDAASTDQLALLAELREALDADDQLVLALQPSVDLTTGAPTGVEALIRWQHPRRGWLNPADFIRAVEHSELLAPFTRYVVDRALDIAAEWARHGLDVPISVNVSARSLLDARLPAQIGELLRRHQVPADRLVLEITETVVMSELEVIDEVLGALRELGVRLAVDDFGTGFSSLTFLTRISVDELKVDRSFVVRMADSPQAAAIVRTTIDLGRQLGLRVVAEGVETADQRAALAQLGCAAAQGYHFFKPMPADKIVAVLRSLLDSAQAQILPLRADGAS</sequence>
<accession>A0A1H3M7X0</accession>
<evidence type="ECO:0000259" key="4">
    <source>
        <dbReference type="PROSITE" id="PS50887"/>
    </source>
</evidence>
<dbReference type="Gene3D" id="3.20.20.450">
    <property type="entry name" value="EAL domain"/>
    <property type="match status" value="1"/>
</dbReference>
<dbReference type="SUPFAM" id="SSF55073">
    <property type="entry name" value="Nucleotide cyclase"/>
    <property type="match status" value="1"/>
</dbReference>
<dbReference type="AlphaFoldDB" id="A0A1H3M7X0"/>
<dbReference type="InterPro" id="IPR043128">
    <property type="entry name" value="Rev_trsase/Diguanyl_cyclase"/>
</dbReference>
<dbReference type="PANTHER" id="PTHR33121:SF70">
    <property type="entry name" value="SIGNALING PROTEIN YKOW"/>
    <property type="match status" value="1"/>
</dbReference>
<dbReference type="PANTHER" id="PTHR33121">
    <property type="entry name" value="CYCLIC DI-GMP PHOSPHODIESTERASE PDEF"/>
    <property type="match status" value="1"/>
</dbReference>
<feature type="compositionally biased region" description="Pro residues" evidence="1">
    <location>
        <begin position="1"/>
        <end position="17"/>
    </location>
</feature>